<dbReference type="Proteomes" id="UP000325713">
    <property type="component" value="Chromosome"/>
</dbReference>
<sequence length="80" mass="9089">MKIMKMFAVLALIIPLSGCMNTATSLWDGGGSHSFGEAPEKYLKDEEGYNIDQNGNRVSQPVENPYYQDYRDKLEKERAK</sequence>
<dbReference type="AlphaFoldDB" id="A0A5J6PXW8"/>
<dbReference type="EMBL" id="CP031700">
    <property type="protein sequence ID" value="QEY25610.1"/>
    <property type="molecule type" value="Genomic_DNA"/>
</dbReference>
<evidence type="ECO:0008006" key="5">
    <source>
        <dbReference type="Google" id="ProtNLM"/>
    </source>
</evidence>
<keyword evidence="4" id="KW-1185">Reference proteome</keyword>
<feature type="compositionally biased region" description="Polar residues" evidence="1">
    <location>
        <begin position="51"/>
        <end position="62"/>
    </location>
</feature>
<keyword evidence="2" id="KW-0732">Signal</keyword>
<evidence type="ECO:0000256" key="1">
    <source>
        <dbReference type="SAM" id="MobiDB-lite"/>
    </source>
</evidence>
<feature type="signal peptide" evidence="2">
    <location>
        <begin position="1"/>
        <end position="22"/>
    </location>
</feature>
<dbReference type="KEGG" id="nzl:D0T92_03030"/>
<organism evidence="3 4">
    <name type="scientific">Neisseria zalophi</name>
    <dbReference type="NCBI Taxonomy" id="640030"/>
    <lineage>
        <taxon>Bacteria</taxon>
        <taxon>Pseudomonadati</taxon>
        <taxon>Pseudomonadota</taxon>
        <taxon>Betaproteobacteria</taxon>
        <taxon>Neisseriales</taxon>
        <taxon>Neisseriaceae</taxon>
        <taxon>Neisseria</taxon>
    </lineage>
</organism>
<feature type="compositionally biased region" description="Basic and acidic residues" evidence="1">
    <location>
        <begin position="69"/>
        <end position="80"/>
    </location>
</feature>
<gene>
    <name evidence="3" type="ORF">D0T92_03030</name>
</gene>
<name>A0A5J6PXW8_9NEIS</name>
<evidence type="ECO:0000313" key="4">
    <source>
        <dbReference type="Proteomes" id="UP000325713"/>
    </source>
</evidence>
<feature type="region of interest" description="Disordered" evidence="1">
    <location>
        <begin position="50"/>
        <end position="80"/>
    </location>
</feature>
<accession>A0A5J6PXW8</accession>
<proteinExistence type="predicted"/>
<reference evidence="3 4" key="1">
    <citation type="submission" date="2018-08" db="EMBL/GenBank/DDBJ databases">
        <title>Neisseria zalophi ATCC BAA-2455 complete genome.</title>
        <authorList>
            <person name="Veseli I.A."/>
            <person name="Buttler R."/>
            <person name="Mascarenhas dos Santos A.C."/>
            <person name="Pombert J.-F."/>
        </authorList>
    </citation>
    <scope>NUCLEOTIDE SEQUENCE [LARGE SCALE GENOMIC DNA]</scope>
    <source>
        <strain evidence="3 4">ATCC BAA-2455</strain>
    </source>
</reference>
<evidence type="ECO:0000256" key="2">
    <source>
        <dbReference type="SAM" id="SignalP"/>
    </source>
</evidence>
<feature type="chain" id="PRO_5023825418" description="Lipoprotein" evidence="2">
    <location>
        <begin position="23"/>
        <end position="80"/>
    </location>
</feature>
<protein>
    <recommendedName>
        <fullName evidence="5">Lipoprotein</fullName>
    </recommendedName>
</protein>
<evidence type="ECO:0000313" key="3">
    <source>
        <dbReference type="EMBL" id="QEY25610.1"/>
    </source>
</evidence>